<dbReference type="GO" id="GO:0009007">
    <property type="term" value="F:site-specific DNA-methyltransferase (adenine-specific) activity"/>
    <property type="evidence" value="ECO:0007669"/>
    <property type="project" value="UniProtKB-EC"/>
</dbReference>
<keyword evidence="3" id="KW-0808">Transferase</keyword>
<evidence type="ECO:0000256" key="3">
    <source>
        <dbReference type="ARBA" id="ARBA00022679"/>
    </source>
</evidence>
<accession>A0A346XSD8</accession>
<dbReference type="PANTHER" id="PTHR33841:SF1">
    <property type="entry name" value="DNA METHYLTRANSFERASE A"/>
    <property type="match status" value="1"/>
</dbReference>
<evidence type="ECO:0000259" key="6">
    <source>
        <dbReference type="Pfam" id="PF02384"/>
    </source>
</evidence>
<dbReference type="Proteomes" id="UP000264006">
    <property type="component" value="Chromosome"/>
</dbReference>
<dbReference type="SUPFAM" id="SSF53335">
    <property type="entry name" value="S-adenosyl-L-methionine-dependent methyltransferases"/>
    <property type="match status" value="1"/>
</dbReference>
<dbReference type="Gene3D" id="3.40.50.150">
    <property type="entry name" value="Vaccinia Virus protein VP39"/>
    <property type="match status" value="1"/>
</dbReference>
<keyword evidence="4" id="KW-0680">Restriction system</keyword>
<dbReference type="InterPro" id="IPR003356">
    <property type="entry name" value="DNA_methylase_A-5"/>
</dbReference>
<dbReference type="InterPro" id="IPR029063">
    <property type="entry name" value="SAM-dependent_MTases_sf"/>
</dbReference>
<dbReference type="GO" id="GO:0008170">
    <property type="term" value="F:N-methyltransferase activity"/>
    <property type="evidence" value="ECO:0007669"/>
    <property type="project" value="InterPro"/>
</dbReference>
<dbReference type="PANTHER" id="PTHR33841">
    <property type="entry name" value="DNA METHYLTRANSFERASE YEEA-RELATED"/>
    <property type="match status" value="1"/>
</dbReference>
<dbReference type="Pfam" id="PF02384">
    <property type="entry name" value="N6_Mtase"/>
    <property type="match status" value="1"/>
</dbReference>
<keyword evidence="8" id="KW-1185">Reference proteome</keyword>
<feature type="domain" description="DNA methylase adenine-specific" evidence="6">
    <location>
        <begin position="21"/>
        <end position="229"/>
    </location>
</feature>
<dbReference type="CDD" id="cd02440">
    <property type="entry name" value="AdoMet_MTases"/>
    <property type="match status" value="1"/>
</dbReference>
<dbReference type="GO" id="GO:0032259">
    <property type="term" value="P:methylation"/>
    <property type="evidence" value="ECO:0007669"/>
    <property type="project" value="UniProtKB-KW"/>
</dbReference>
<dbReference type="EMBL" id="CP031165">
    <property type="protein sequence ID" value="AXV05135.1"/>
    <property type="molecule type" value="Genomic_DNA"/>
</dbReference>
<dbReference type="GO" id="GO:0009307">
    <property type="term" value="P:DNA restriction-modification system"/>
    <property type="evidence" value="ECO:0007669"/>
    <property type="project" value="UniProtKB-KW"/>
</dbReference>
<evidence type="ECO:0000256" key="5">
    <source>
        <dbReference type="ARBA" id="ARBA00047942"/>
    </source>
</evidence>
<protein>
    <recommendedName>
        <fullName evidence="1">site-specific DNA-methyltransferase (adenine-specific)</fullName>
        <ecNumber evidence="1">2.1.1.72</ecNumber>
    </recommendedName>
</protein>
<dbReference type="InterPro" id="IPR002052">
    <property type="entry name" value="DNA_methylase_N6_adenine_CS"/>
</dbReference>
<evidence type="ECO:0000256" key="4">
    <source>
        <dbReference type="ARBA" id="ARBA00022747"/>
    </source>
</evidence>
<dbReference type="RefSeq" id="WP_164709829.1">
    <property type="nucleotide sequence ID" value="NZ_CP031165.1"/>
</dbReference>
<dbReference type="KEGG" id="euz:DVS28_a0428"/>
<proteinExistence type="predicted"/>
<evidence type="ECO:0000256" key="2">
    <source>
        <dbReference type="ARBA" id="ARBA00022603"/>
    </source>
</evidence>
<evidence type="ECO:0000256" key="1">
    <source>
        <dbReference type="ARBA" id="ARBA00011900"/>
    </source>
</evidence>
<evidence type="ECO:0000313" key="8">
    <source>
        <dbReference type="Proteomes" id="UP000264006"/>
    </source>
</evidence>
<dbReference type="GO" id="GO:0003677">
    <property type="term" value="F:DNA binding"/>
    <property type="evidence" value="ECO:0007669"/>
    <property type="project" value="InterPro"/>
</dbReference>
<comment type="catalytic activity">
    <reaction evidence="5">
        <text>a 2'-deoxyadenosine in DNA + S-adenosyl-L-methionine = an N(6)-methyl-2'-deoxyadenosine in DNA + S-adenosyl-L-homocysteine + H(+)</text>
        <dbReference type="Rhea" id="RHEA:15197"/>
        <dbReference type="Rhea" id="RHEA-COMP:12418"/>
        <dbReference type="Rhea" id="RHEA-COMP:12419"/>
        <dbReference type="ChEBI" id="CHEBI:15378"/>
        <dbReference type="ChEBI" id="CHEBI:57856"/>
        <dbReference type="ChEBI" id="CHEBI:59789"/>
        <dbReference type="ChEBI" id="CHEBI:90615"/>
        <dbReference type="ChEBI" id="CHEBI:90616"/>
        <dbReference type="EC" id="2.1.1.72"/>
    </reaction>
</comment>
<keyword evidence="2 7" id="KW-0489">Methyltransferase</keyword>
<dbReference type="InterPro" id="IPR050953">
    <property type="entry name" value="N4_N6_ade-DNA_methylase"/>
</dbReference>
<sequence>MADPFALGVAFEEAQDPDDRTRRGAWFTPAAVARLLVDRALSAWSGPRPPRVVLDPSVGGGAFLLAAHERLPEARLVGIDIDAGAVAVTDEALAGAGATDVVVVHGDGLDPSSTPEGADLVVGNPPFLSQLRTATTRDDDRRVRLRGWYGEAAEGYVDESGLFVLAVSRLLSPGGVAVLVVPEALLATGSAARMREEVSSRCGVEVVWRDTDGVFPGVPTCALLLRRVRRGGVEGARTGGDSWAALLADDVPLVADPVPGATRTVGDLATATADFREAYYLVADHVREARPGHDDPRITPVGLIDPAHHRWGATTVRFAKQRWERPVAVDLPPAFLATRSGPKLLVATQTKVLEALVDTVGDMLPTTPAITVRTDRPWHVGAALTSPVLTALAARRHAGAARTRTALKLSAAQVLALPLPDDGPAWDAAAEAFRAAHDTTGPDERTHLLQRCGASMWTAYGLEADPAATGWWSDRLPRR</sequence>
<evidence type="ECO:0000313" key="7">
    <source>
        <dbReference type="EMBL" id="AXV05135.1"/>
    </source>
</evidence>
<reference evidence="7 8" key="1">
    <citation type="submission" date="2018-09" db="EMBL/GenBank/DDBJ databases">
        <title>Complete genome sequence of Euzebya sp. DY32-46 isolated from seawater of Pacific Ocean.</title>
        <authorList>
            <person name="Xu L."/>
            <person name="Wu Y.-H."/>
            <person name="Xu X.-W."/>
        </authorList>
    </citation>
    <scope>NUCLEOTIDE SEQUENCE [LARGE SCALE GENOMIC DNA]</scope>
    <source>
        <strain evidence="7 8">DY32-46</strain>
    </source>
</reference>
<organism evidence="7 8">
    <name type="scientific">Euzebya pacifica</name>
    <dbReference type="NCBI Taxonomy" id="1608957"/>
    <lineage>
        <taxon>Bacteria</taxon>
        <taxon>Bacillati</taxon>
        <taxon>Actinomycetota</taxon>
        <taxon>Nitriliruptoria</taxon>
        <taxon>Euzebyales</taxon>
    </lineage>
</organism>
<dbReference type="PROSITE" id="PS00092">
    <property type="entry name" value="N6_MTASE"/>
    <property type="match status" value="1"/>
</dbReference>
<gene>
    <name evidence="7" type="ORF">DVS28_a0428</name>
</gene>
<dbReference type="PRINTS" id="PR00507">
    <property type="entry name" value="N12N6MTFRASE"/>
</dbReference>
<dbReference type="EC" id="2.1.1.72" evidence="1"/>
<dbReference type="AlphaFoldDB" id="A0A346XSD8"/>
<name>A0A346XSD8_9ACTN</name>